<reference evidence="1" key="1">
    <citation type="journal article" date="2015" name="MBio">
        <title>Eco-Evolutionary Dynamics of Episomes among Ecologically Cohesive Bacterial Populations.</title>
        <authorList>
            <person name="Xue H."/>
            <person name="Cordero O.X."/>
            <person name="Camas F.M."/>
            <person name="Trimble W."/>
            <person name="Meyer F."/>
            <person name="Guglielmini J."/>
            <person name="Rocha E.P."/>
            <person name="Polz M.F."/>
        </authorList>
    </citation>
    <scope>NUCLEOTIDE SEQUENCE</scope>
    <source>
        <strain evidence="1">FF_112</strain>
    </source>
</reference>
<dbReference type="InterPro" id="IPR021316">
    <property type="entry name" value="DUF2913"/>
</dbReference>
<organism evidence="1">
    <name type="scientific">Vibrio tasmaniensis</name>
    <dbReference type="NCBI Taxonomy" id="212663"/>
    <lineage>
        <taxon>Bacteria</taxon>
        <taxon>Pseudomonadati</taxon>
        <taxon>Pseudomonadota</taxon>
        <taxon>Gammaproteobacteria</taxon>
        <taxon>Vibrionales</taxon>
        <taxon>Vibrionaceae</taxon>
        <taxon>Vibrio</taxon>
    </lineage>
</organism>
<proteinExistence type="predicted"/>
<dbReference type="Pfam" id="PF11140">
    <property type="entry name" value="DUF2913"/>
    <property type="match status" value="1"/>
</dbReference>
<evidence type="ECO:0008006" key="2">
    <source>
        <dbReference type="Google" id="ProtNLM"/>
    </source>
</evidence>
<accession>A0A0H3ZWK2</accession>
<dbReference type="EMBL" id="KP795704">
    <property type="protein sequence ID" value="AKN40728.1"/>
    <property type="molecule type" value="Genomic_DNA"/>
</dbReference>
<protein>
    <recommendedName>
        <fullName evidence="2">DUF2913 family protein</fullName>
    </recommendedName>
</protein>
<evidence type="ECO:0000313" key="1">
    <source>
        <dbReference type="EMBL" id="AKN40728.1"/>
    </source>
</evidence>
<dbReference type="AlphaFoldDB" id="A0A0H3ZWK2"/>
<name>A0A0H3ZWK2_9VIBR</name>
<sequence>MSRNLKHYQALDELVTNALLALYGNIRLQGGFWTVKKRNEQLVKFIKPKLKKPQFSTCKSEIKTMLSIGRSATGNLERKLWDINRLHLEYRAKFSQADELYAMLSGLFEQHQFPSMLENSEKDLEKDTLYMKEKGIESGFDEDNNQIRPLAMTVKTERLKALIEAVQASDIYRVEIDHVDEHEVIHLLLHRKESTSHD</sequence>